<feature type="compositionally biased region" description="Polar residues" evidence="1">
    <location>
        <begin position="464"/>
        <end position="491"/>
    </location>
</feature>
<evidence type="ECO:0000259" key="2">
    <source>
        <dbReference type="Pfam" id="PF07484"/>
    </source>
</evidence>
<comment type="caution">
    <text evidence="3">The sequence shown here is derived from an EMBL/GenBank/DDBJ whole genome shotgun (WGS) entry which is preliminary data.</text>
</comment>
<dbReference type="InterPro" id="IPR011083">
    <property type="entry name" value="Phage_tail_collar_dom"/>
</dbReference>
<feature type="domain" description="Phage tail collar" evidence="2">
    <location>
        <begin position="190"/>
        <end position="249"/>
    </location>
</feature>
<dbReference type="RefSeq" id="WP_105716081.1">
    <property type="nucleotide sequence ID" value="NZ_PVBQ01000004.1"/>
</dbReference>
<evidence type="ECO:0000313" key="3">
    <source>
        <dbReference type="EMBL" id="PRD48054.1"/>
    </source>
</evidence>
<keyword evidence="4" id="KW-1185">Reference proteome</keyword>
<dbReference type="InterPro" id="IPR037053">
    <property type="entry name" value="Phage_tail_collar_dom_sf"/>
</dbReference>
<feature type="region of interest" description="Disordered" evidence="1">
    <location>
        <begin position="445"/>
        <end position="497"/>
    </location>
</feature>
<dbReference type="EMBL" id="PVBQ01000004">
    <property type="protein sequence ID" value="PRD48054.1"/>
    <property type="molecule type" value="Genomic_DNA"/>
</dbReference>
<feature type="domain" description="Phage tail collar" evidence="2">
    <location>
        <begin position="365"/>
        <end position="427"/>
    </location>
</feature>
<feature type="region of interest" description="Disordered" evidence="1">
    <location>
        <begin position="80"/>
        <end position="115"/>
    </location>
</feature>
<dbReference type="Gene3D" id="3.90.1340.10">
    <property type="entry name" value="Phage tail collar domain"/>
    <property type="match status" value="3"/>
</dbReference>
<dbReference type="Pfam" id="PF07484">
    <property type="entry name" value="Collar"/>
    <property type="match status" value="3"/>
</dbReference>
<feature type="region of interest" description="Disordered" evidence="1">
    <location>
        <begin position="261"/>
        <end position="286"/>
    </location>
</feature>
<name>A0A2S9J5N4_9SPHI</name>
<accession>A0A2S9J5N4</accession>
<dbReference type="AlphaFoldDB" id="A0A2S9J5N4"/>
<organism evidence="3 4">
    <name type="scientific">Sphingobacterium haloxyli</name>
    <dbReference type="NCBI Taxonomy" id="2100533"/>
    <lineage>
        <taxon>Bacteria</taxon>
        <taxon>Pseudomonadati</taxon>
        <taxon>Bacteroidota</taxon>
        <taxon>Sphingobacteriia</taxon>
        <taxon>Sphingobacteriales</taxon>
        <taxon>Sphingobacteriaceae</taxon>
        <taxon>Sphingobacterium</taxon>
    </lineage>
</organism>
<protein>
    <recommendedName>
        <fullName evidence="2">Phage tail collar domain-containing protein</fullName>
    </recommendedName>
</protein>
<proteinExistence type="predicted"/>
<evidence type="ECO:0000256" key="1">
    <source>
        <dbReference type="SAM" id="MobiDB-lite"/>
    </source>
</evidence>
<evidence type="ECO:0000313" key="4">
    <source>
        <dbReference type="Proteomes" id="UP000239711"/>
    </source>
</evidence>
<dbReference type="OrthoDB" id="9810174at2"/>
<sequence>MKNNSSDAPVGTIIPYSGDAKTQRDTLKAAGWLICDGAELSQTEYKELFDTIGQAFGSPADGRFNIPDFRGLFLRGVSEDSGNDPDAASRTALHDNGNAGNTVGSFQPWATGKPRKDFTATIPKNKIGNSKLDKGACVDDAGKYRDEDGYGDTDGTGGDKETRPINVYVYYLIKWKTTTNSGGLATPPVGTVMAYAGHAITALASNWASCEGAERQRVGKFESLFAAIGTAFGSTGDNKFNLPDLRGYFLRGVNMDAENRDPEAEGREALQPGGNTGNAVGSKQADATGYPVSKPFRTAIPHLPNQSGAPAMSGLVKDVYKWNKNSSGPIALTTGGGDEETRPINTAVAWHVLYQQLLSDDWPVGTIIAYGGSTLPENDYWLPCKGQIYPQHTYSALYAVVKNLYNNPDQNIPPDAFQLPDLRGKFLRGAQGDTQDDEPVIGQTQPYATKRPGTPFSASFDHLPTSSKGTHGVTSSNNTADNGQYEQSTCTDGGDAESRPINVAVHFYIKANK</sequence>
<dbReference type="Proteomes" id="UP000239711">
    <property type="component" value="Unassembled WGS sequence"/>
</dbReference>
<gene>
    <name evidence="3" type="ORF">C5745_05945</name>
</gene>
<reference evidence="3 4" key="1">
    <citation type="submission" date="2018-02" db="EMBL/GenBank/DDBJ databases">
        <title>The draft genome of Sphingobacterium sp. 5JN-11.</title>
        <authorList>
            <person name="Liu L."/>
            <person name="Li L."/>
            <person name="Liang L."/>
            <person name="Zhang X."/>
            <person name="Wang T."/>
        </authorList>
    </citation>
    <scope>NUCLEOTIDE SEQUENCE [LARGE SCALE GENOMIC DNA]</scope>
    <source>
        <strain evidence="3 4">5JN-11</strain>
    </source>
</reference>
<dbReference type="SUPFAM" id="SSF88874">
    <property type="entry name" value="Receptor-binding domain of short tail fibre protein gp12"/>
    <property type="match status" value="3"/>
</dbReference>
<feature type="domain" description="Phage tail collar" evidence="2">
    <location>
        <begin position="11"/>
        <end position="73"/>
    </location>
</feature>